<dbReference type="AlphaFoldDB" id="A0AA36GAM3"/>
<evidence type="ECO:0000256" key="4">
    <source>
        <dbReference type="ARBA" id="ARBA00022603"/>
    </source>
</evidence>
<dbReference type="GO" id="GO:0141101">
    <property type="term" value="F:tRNA(Ser) (uridine(44)-2'-O-)-methyltransferase activity"/>
    <property type="evidence" value="ECO:0007669"/>
    <property type="project" value="UniProtKB-EC"/>
</dbReference>
<name>A0AA36GAM3_9BILA</name>
<evidence type="ECO:0000313" key="11">
    <source>
        <dbReference type="Proteomes" id="UP001177023"/>
    </source>
</evidence>
<comment type="function">
    <text evidence="9">Adenosyl-L-methionine (AdoMet)-dependent tRNA (uracil-O(2)-)-methyltransferase.</text>
</comment>
<evidence type="ECO:0000256" key="7">
    <source>
        <dbReference type="ARBA" id="ARBA00022694"/>
    </source>
</evidence>
<gene>
    <name evidence="10" type="ORF">MSPICULIGERA_LOCUS24479</name>
</gene>
<sequence length="561" mass="63958">MQCHLLEVGRKRCDPLEDASWIPRFRNMLEIWFKKGKSVSSRVRAIDEVTPDHEMFEQLKRKFAPIADPEPELRVRKLIPKEPKVYGVTYELLIVKSSADAISATFYPSLSSDESLPSCQLHHPYQLQFQEDADGGGNFLLFASDENSEQQLKWLTKKVFSALERWIDIPVSSAPMETTNALISGEAFASTYLQLKDDYGRQLCEIWPESTDPSKFVYEDCAIAAYLLETWRKRGKMPEYFLDLGCGNGLLVYLLNKAGVPGAGIDLKRRKIWDTLFKDTQLYEDVVDPRTIQGKPFAQKVDYLIGNHTDELTPWMPVMAARFNCDFFVIPCCPFDFGGKFNGKMAGRSTYSSYLQYLSMVNAVIGFEMDRDRLPIPSTKRKCFIGAIPSGGLPSDTEATISQLTQNVATFVPRPKIQKNSNCSDIPVEMRKRIALKLFDYLLTGRAATSTSGQWYQGSQVALAELFKLLTPEEVDCLRQQHGGLQTFIKNHHDVFHAVQGTVKIRDYRDARWRPNRKKFNNAPNYRKKAPCWMAAHHPDGCPLEEKDCLFNHEVPFQPLC</sequence>
<evidence type="ECO:0000313" key="10">
    <source>
        <dbReference type="EMBL" id="CAJ0586474.1"/>
    </source>
</evidence>
<evidence type="ECO:0000256" key="1">
    <source>
        <dbReference type="ARBA" id="ARBA00004496"/>
    </source>
</evidence>
<evidence type="ECO:0000256" key="6">
    <source>
        <dbReference type="ARBA" id="ARBA00022691"/>
    </source>
</evidence>
<dbReference type="EMBL" id="CATQJA010002708">
    <property type="protein sequence ID" value="CAJ0586474.1"/>
    <property type="molecule type" value="Genomic_DNA"/>
</dbReference>
<dbReference type="GO" id="GO:0005737">
    <property type="term" value="C:cytoplasm"/>
    <property type="evidence" value="ECO:0007669"/>
    <property type="project" value="UniProtKB-SubCell"/>
</dbReference>
<reference evidence="10" key="1">
    <citation type="submission" date="2023-06" db="EMBL/GenBank/DDBJ databases">
        <authorList>
            <person name="Delattre M."/>
        </authorList>
    </citation>
    <scope>NUCLEOTIDE SEQUENCE</scope>
    <source>
        <strain evidence="10">AF72</strain>
    </source>
</reference>
<keyword evidence="11" id="KW-1185">Reference proteome</keyword>
<feature type="non-terminal residue" evidence="10">
    <location>
        <position position="561"/>
    </location>
</feature>
<comment type="subcellular location">
    <subcellularLocation>
        <location evidence="1 9">Cytoplasm</location>
    </subcellularLocation>
</comment>
<comment type="caution">
    <text evidence="10">The sequence shown here is derived from an EMBL/GenBank/DDBJ whole genome shotgun (WGS) entry which is preliminary data.</text>
</comment>
<dbReference type="PANTHER" id="PTHR21210:SF0">
    <property type="entry name" value="TRNA (URACIL-O(2)-)-METHYLTRANSFERASE-RELATED"/>
    <property type="match status" value="1"/>
</dbReference>
<evidence type="ECO:0000256" key="2">
    <source>
        <dbReference type="ARBA" id="ARBA00009056"/>
    </source>
</evidence>
<proteinExistence type="inferred from homology"/>
<accession>A0AA36GAM3</accession>
<dbReference type="InterPro" id="IPR011671">
    <property type="entry name" value="tRNA_uracil_MeTrfase"/>
</dbReference>
<keyword evidence="6 9" id="KW-0949">S-adenosyl-L-methionine</keyword>
<comment type="catalytic activity">
    <reaction evidence="8 9">
        <text>uridine(44) in tRNA(Ser) + S-adenosyl-L-methionine = 2'-O-methyluridine(44) in tRNA(Ser) + S-adenosyl-L-homocysteine + H(+)</text>
        <dbReference type="Rhea" id="RHEA:43100"/>
        <dbReference type="Rhea" id="RHEA-COMP:10339"/>
        <dbReference type="Rhea" id="RHEA-COMP:10340"/>
        <dbReference type="ChEBI" id="CHEBI:15378"/>
        <dbReference type="ChEBI" id="CHEBI:57856"/>
        <dbReference type="ChEBI" id="CHEBI:59789"/>
        <dbReference type="ChEBI" id="CHEBI:65315"/>
        <dbReference type="ChEBI" id="CHEBI:74478"/>
        <dbReference type="EC" id="2.1.1.211"/>
    </reaction>
</comment>
<dbReference type="Proteomes" id="UP001177023">
    <property type="component" value="Unassembled WGS sequence"/>
</dbReference>
<dbReference type="Pfam" id="PF07757">
    <property type="entry name" value="AdoMet_MTase"/>
    <property type="match status" value="1"/>
</dbReference>
<protein>
    <recommendedName>
        <fullName evidence="9">tRNA (uracil-O(2)-)-methyltransferase</fullName>
        <ecNumber evidence="9">2.1.1.211</ecNumber>
    </recommendedName>
</protein>
<evidence type="ECO:0000256" key="3">
    <source>
        <dbReference type="ARBA" id="ARBA00022490"/>
    </source>
</evidence>
<evidence type="ECO:0000256" key="5">
    <source>
        <dbReference type="ARBA" id="ARBA00022679"/>
    </source>
</evidence>
<keyword evidence="4 9" id="KW-0489">Methyltransferase</keyword>
<keyword evidence="3 9" id="KW-0963">Cytoplasm</keyword>
<comment type="similarity">
    <text evidence="2 9">Belongs to the TRM44 family.</text>
</comment>
<dbReference type="GO" id="GO:0030488">
    <property type="term" value="P:tRNA methylation"/>
    <property type="evidence" value="ECO:0007669"/>
    <property type="project" value="UniProtKB-UniRule"/>
</dbReference>
<dbReference type="EC" id="2.1.1.211" evidence="9"/>
<keyword evidence="7 9" id="KW-0819">tRNA processing</keyword>
<organism evidence="10 11">
    <name type="scientific">Mesorhabditis spiculigera</name>
    <dbReference type="NCBI Taxonomy" id="96644"/>
    <lineage>
        <taxon>Eukaryota</taxon>
        <taxon>Metazoa</taxon>
        <taxon>Ecdysozoa</taxon>
        <taxon>Nematoda</taxon>
        <taxon>Chromadorea</taxon>
        <taxon>Rhabditida</taxon>
        <taxon>Rhabditina</taxon>
        <taxon>Rhabditomorpha</taxon>
        <taxon>Rhabditoidea</taxon>
        <taxon>Rhabditidae</taxon>
        <taxon>Mesorhabditinae</taxon>
        <taxon>Mesorhabditis</taxon>
    </lineage>
</organism>
<evidence type="ECO:0000256" key="8">
    <source>
        <dbReference type="ARBA" id="ARBA00047957"/>
    </source>
</evidence>
<keyword evidence="5 9" id="KW-0808">Transferase</keyword>
<evidence type="ECO:0000256" key="9">
    <source>
        <dbReference type="RuleBase" id="RU368004"/>
    </source>
</evidence>
<dbReference type="PANTHER" id="PTHR21210">
    <property type="entry name" value="TRNA (URACIL-O(2)-)-METHYLTRANSFERASE-RELATED"/>
    <property type="match status" value="1"/>
</dbReference>